<dbReference type="InterPro" id="IPR011528">
    <property type="entry name" value="NERD"/>
</dbReference>
<dbReference type="Pfam" id="PF08378">
    <property type="entry name" value="NERD"/>
    <property type="match status" value="1"/>
</dbReference>
<dbReference type="PROSITE" id="PS50965">
    <property type="entry name" value="NERD"/>
    <property type="match status" value="1"/>
</dbReference>
<dbReference type="Proteomes" id="UP000440978">
    <property type="component" value="Unassembled WGS sequence"/>
</dbReference>
<comment type="caution">
    <text evidence="2">The sequence shown here is derived from an EMBL/GenBank/DDBJ whole genome shotgun (WGS) entry which is preliminary data.</text>
</comment>
<reference evidence="2 3" key="1">
    <citation type="submission" date="2019-11" db="EMBL/GenBank/DDBJ databases">
        <title>Terrilactibacillus tamarindus sp. nov. BCM23-1 isolated from bark of Tamarindus indica.</title>
        <authorList>
            <person name="Kingkaew E."/>
            <person name="Tanasupawat S."/>
        </authorList>
    </citation>
    <scope>NUCLEOTIDE SEQUENCE [LARGE SCALE GENOMIC DNA]</scope>
    <source>
        <strain evidence="2 3">BCM23-1</strain>
    </source>
</reference>
<keyword evidence="3" id="KW-1185">Reference proteome</keyword>
<sequence length="331" mass="38666">MGVDNLIKKYRNIPPRLLGLESLLRRCRLNSFDKERAEQELINRKAGYKGEKSVDYTLSFLAEKKYSIFHDLRLPHGDHYFQMDTILISKSFILIMEVKNLAGIIYFDPEFDQMIRELDGKKEGFPNPLTQVKRHKYQVKHWLDRYKLPQLPIETLVVFSHPSTIIQASNLSPEQKKQITHSTNLFSKIGPLERRYIKEILETKEIRKLVDSFIKNHTPDLPNLIEQFHIQKNNILKGVHCPKCYSMPMKRDYGKWICSACGFSSRQAHLDSLIDYLFLIGPTITNQQLRNFLQIPSRFVATDILTSLKVEQHGSTKGRTYQLSSILEKKM</sequence>
<organism evidence="2 3">
    <name type="scientific">Terrilactibacillus tamarindi</name>
    <dbReference type="NCBI Taxonomy" id="2599694"/>
    <lineage>
        <taxon>Bacteria</taxon>
        <taxon>Bacillati</taxon>
        <taxon>Bacillota</taxon>
        <taxon>Bacilli</taxon>
        <taxon>Bacillales</taxon>
        <taxon>Bacillaceae</taxon>
        <taxon>Terrilactibacillus</taxon>
    </lineage>
</organism>
<accession>A0A6N8CN91</accession>
<dbReference type="AlphaFoldDB" id="A0A6N8CN91"/>
<evidence type="ECO:0000259" key="1">
    <source>
        <dbReference type="PROSITE" id="PS50965"/>
    </source>
</evidence>
<evidence type="ECO:0000313" key="3">
    <source>
        <dbReference type="Proteomes" id="UP000440978"/>
    </source>
</evidence>
<gene>
    <name evidence="2" type="ORF">GMB86_03240</name>
</gene>
<evidence type="ECO:0000313" key="2">
    <source>
        <dbReference type="EMBL" id="MTT31030.1"/>
    </source>
</evidence>
<feature type="domain" description="NERD" evidence="1">
    <location>
        <begin position="46"/>
        <end position="162"/>
    </location>
</feature>
<protein>
    <submittedName>
        <fullName evidence="2">NERD domain-containing protein</fullName>
    </submittedName>
</protein>
<dbReference type="EMBL" id="WNHB01000003">
    <property type="protein sequence ID" value="MTT31030.1"/>
    <property type="molecule type" value="Genomic_DNA"/>
</dbReference>
<name>A0A6N8CN91_9BACI</name>
<proteinExistence type="predicted"/>